<dbReference type="EMBL" id="CP017641">
    <property type="protein sequence ID" value="APZ96096.1"/>
    <property type="molecule type" value="Genomic_DNA"/>
</dbReference>
<dbReference type="Gene3D" id="2.40.128.630">
    <property type="match status" value="1"/>
</dbReference>
<evidence type="ECO:0000259" key="1">
    <source>
        <dbReference type="Pfam" id="PF13360"/>
    </source>
</evidence>
<evidence type="ECO:0000313" key="2">
    <source>
        <dbReference type="EMBL" id="APZ96096.1"/>
    </source>
</evidence>
<dbReference type="Proteomes" id="UP000187735">
    <property type="component" value="Chromosome"/>
</dbReference>
<name>A0A1P8WPV6_9PLAN</name>
<dbReference type="InterPro" id="IPR018391">
    <property type="entry name" value="PQQ_b-propeller_rpt"/>
</dbReference>
<organism evidence="2 3">
    <name type="scientific">Fuerstiella marisgermanici</name>
    <dbReference type="NCBI Taxonomy" id="1891926"/>
    <lineage>
        <taxon>Bacteria</taxon>
        <taxon>Pseudomonadati</taxon>
        <taxon>Planctomycetota</taxon>
        <taxon>Planctomycetia</taxon>
        <taxon>Planctomycetales</taxon>
        <taxon>Planctomycetaceae</taxon>
        <taxon>Fuerstiella</taxon>
    </lineage>
</organism>
<proteinExistence type="predicted"/>
<accession>A0A1P8WPV6</accession>
<dbReference type="KEGG" id="fmr:Fuma_05764"/>
<sequence length="391" mass="41475">MVTSSTTAGDWRQFRGNLANSVATGETVPTELSGGSVAWKVQLPGRGVSSPIAVGEQIYLTASSGYSQDRLHIISFDSSTGETQWERQFQATGRTGCHDKMCVATPTPASDGERVFAFYSSNDLICTDLAGNLLWYRGLGEEFPNASNSIGMASSLLVIDGTVIAQVESDAEAFAVGIDAETGETKWKIERPRKANWSSPTLLPGTNDEPTLALLQSSKGLTAVDPETGDTLWEFDNGASTISSSSVIDGTVFIPSHGLTTVKPTADGKSIEEGWNASNLSPSTSSPVVLDGMAFVVNSSGALSAGDAETGKRLWQLRLKGKFSGTPLASNGHLFFFNEEGKAFVVKPSKDKGEIVSELDLGETILSSPAAADDALYIRSDGHLWKFAKPF</sequence>
<keyword evidence="3" id="KW-1185">Reference proteome</keyword>
<dbReference type="PANTHER" id="PTHR34512">
    <property type="entry name" value="CELL SURFACE PROTEIN"/>
    <property type="match status" value="1"/>
</dbReference>
<feature type="domain" description="Pyrrolo-quinoline quinone repeat" evidence="1">
    <location>
        <begin position="25"/>
        <end position="219"/>
    </location>
</feature>
<dbReference type="STRING" id="1891926.Fuma_05764"/>
<dbReference type="InterPro" id="IPR011047">
    <property type="entry name" value="Quinoprotein_ADH-like_sf"/>
</dbReference>
<dbReference type="InterPro" id="IPR002372">
    <property type="entry name" value="PQQ_rpt_dom"/>
</dbReference>
<reference evidence="2 3" key="1">
    <citation type="journal article" date="2016" name="Front. Microbiol.">
        <title>Fuerstia marisgermanicae gen. nov., sp. nov., an Unusual Member of the Phylum Planctomycetes from the German Wadden Sea.</title>
        <authorList>
            <person name="Kohn T."/>
            <person name="Heuer A."/>
            <person name="Jogler M."/>
            <person name="Vollmers J."/>
            <person name="Boedeker C."/>
            <person name="Bunk B."/>
            <person name="Rast P."/>
            <person name="Borchert D."/>
            <person name="Glockner I."/>
            <person name="Freese H.M."/>
            <person name="Klenk H.P."/>
            <person name="Overmann J."/>
            <person name="Kaster A.K."/>
            <person name="Rohde M."/>
            <person name="Wiegand S."/>
            <person name="Jogler C."/>
        </authorList>
    </citation>
    <scope>NUCLEOTIDE SEQUENCE [LARGE SCALE GENOMIC DNA]</scope>
    <source>
        <strain evidence="2 3">NH11</strain>
    </source>
</reference>
<dbReference type="SUPFAM" id="SSF50998">
    <property type="entry name" value="Quinoprotein alcohol dehydrogenase-like"/>
    <property type="match status" value="2"/>
</dbReference>
<dbReference type="PANTHER" id="PTHR34512:SF30">
    <property type="entry name" value="OUTER MEMBRANE PROTEIN ASSEMBLY FACTOR BAMB"/>
    <property type="match status" value="1"/>
</dbReference>
<protein>
    <submittedName>
        <fullName evidence="2">Outer membrane biogenesis protein</fullName>
    </submittedName>
</protein>
<gene>
    <name evidence="2" type="ORF">Fuma_05764</name>
</gene>
<dbReference type="Gene3D" id="2.130.10.10">
    <property type="entry name" value="YVTN repeat-like/Quinoprotein amine dehydrogenase"/>
    <property type="match status" value="1"/>
</dbReference>
<dbReference type="Pfam" id="PF13360">
    <property type="entry name" value="PQQ_2"/>
    <property type="match status" value="2"/>
</dbReference>
<evidence type="ECO:0000313" key="3">
    <source>
        <dbReference type="Proteomes" id="UP000187735"/>
    </source>
</evidence>
<dbReference type="SMART" id="SM00564">
    <property type="entry name" value="PQQ"/>
    <property type="match status" value="3"/>
</dbReference>
<dbReference type="AlphaFoldDB" id="A0A1P8WPV6"/>
<dbReference type="InterPro" id="IPR015943">
    <property type="entry name" value="WD40/YVTN_repeat-like_dom_sf"/>
</dbReference>
<dbReference type="Gene3D" id="2.40.10.480">
    <property type="match status" value="1"/>
</dbReference>
<feature type="domain" description="Pyrrolo-quinoline quinone repeat" evidence="1">
    <location>
        <begin position="222"/>
        <end position="331"/>
    </location>
</feature>